<dbReference type="EMBL" id="FUZU01000003">
    <property type="protein sequence ID" value="SKC82433.1"/>
    <property type="molecule type" value="Genomic_DNA"/>
</dbReference>
<evidence type="ECO:0000313" key="1">
    <source>
        <dbReference type="EMBL" id="SKC82433.1"/>
    </source>
</evidence>
<protein>
    <submittedName>
        <fullName evidence="1">Uncharacterized protein</fullName>
    </submittedName>
</protein>
<keyword evidence="2" id="KW-1185">Reference proteome</keyword>
<dbReference type="AlphaFoldDB" id="A0A1T5M2Q1"/>
<sequence length="66" mass="7337">MVGLLSGFRSAGPFSCLPMRESVLTDFSTAFDILLQAVAAPDKELVSFPSFKSVFNLNTYIYLKHF</sequence>
<evidence type="ECO:0000313" key="2">
    <source>
        <dbReference type="Proteomes" id="UP000190961"/>
    </source>
</evidence>
<reference evidence="1 2" key="1">
    <citation type="submission" date="2017-02" db="EMBL/GenBank/DDBJ databases">
        <authorList>
            <person name="Peterson S.W."/>
        </authorList>
    </citation>
    <scope>NUCLEOTIDE SEQUENCE [LARGE SCALE GENOMIC DNA]</scope>
    <source>
        <strain evidence="1 2">DSM 25262</strain>
    </source>
</reference>
<accession>A0A1T5M2Q1</accession>
<proteinExistence type="predicted"/>
<organism evidence="1 2">
    <name type="scientific">Ohtaekwangia koreensis</name>
    <dbReference type="NCBI Taxonomy" id="688867"/>
    <lineage>
        <taxon>Bacteria</taxon>
        <taxon>Pseudomonadati</taxon>
        <taxon>Bacteroidota</taxon>
        <taxon>Cytophagia</taxon>
        <taxon>Cytophagales</taxon>
        <taxon>Fulvivirgaceae</taxon>
        <taxon>Ohtaekwangia</taxon>
    </lineage>
</organism>
<name>A0A1T5M2Q1_9BACT</name>
<dbReference type="STRING" id="688867.SAMN05660236_4184"/>
<dbReference type="Proteomes" id="UP000190961">
    <property type="component" value="Unassembled WGS sequence"/>
</dbReference>
<gene>
    <name evidence="1" type="ORF">SAMN05660236_4184</name>
</gene>